<name>G9AJD2_SINF1</name>
<gene>
    <name evidence="3" type="ordered locus">SFHH103_06706</name>
</gene>
<proteinExistence type="predicted"/>
<dbReference type="InterPro" id="IPR001387">
    <property type="entry name" value="Cro/C1-type_HTH"/>
</dbReference>
<dbReference type="EMBL" id="HE616899">
    <property type="protein sequence ID" value="CCF01164.1"/>
    <property type="molecule type" value="Genomic_DNA"/>
</dbReference>
<dbReference type="InterPro" id="IPR010982">
    <property type="entry name" value="Lambda_DNA-bd_dom_sf"/>
</dbReference>
<keyword evidence="1" id="KW-0732">Signal</keyword>
<accession>G9AJD2</accession>
<keyword evidence="3" id="KW-0614">Plasmid</keyword>
<feature type="signal peptide" evidence="1">
    <location>
        <begin position="1"/>
        <end position="20"/>
    </location>
</feature>
<geneLocation type="plasmid" evidence="3 4">
    <name>pSfHH103e</name>
</geneLocation>
<dbReference type="PATRIC" id="fig|380.5.peg.6247"/>
<feature type="chain" id="PRO_5003520170" description="HTH cro/C1-type domain-containing protein" evidence="1">
    <location>
        <begin position="21"/>
        <end position="115"/>
    </location>
</feature>
<dbReference type="AlphaFoldDB" id="G9AJD2"/>
<evidence type="ECO:0000313" key="4">
    <source>
        <dbReference type="Proteomes" id="UP000007735"/>
    </source>
</evidence>
<feature type="domain" description="HTH cro/C1-type" evidence="2">
    <location>
        <begin position="45"/>
        <end position="99"/>
    </location>
</feature>
<dbReference type="KEGG" id="sfh:SFHH103_06706"/>
<dbReference type="Pfam" id="PF01381">
    <property type="entry name" value="HTH_3"/>
    <property type="match status" value="1"/>
</dbReference>
<reference evidence="3 4" key="1">
    <citation type="journal article" date="2012" name="J. Bacteriol.">
        <title>Genome sequence of the soybean symbiont Sinorhizobium fredii HH103.</title>
        <authorList>
            <person name="Weidner S."/>
            <person name="Becker A."/>
            <person name="Bonilla I."/>
            <person name="Jaenicke S."/>
            <person name="Lloret J."/>
            <person name="Margaret I."/>
            <person name="Puhler A."/>
            <person name="Ruiz-Sainz J.E."/>
            <person name="Schneiker-Bekel S."/>
            <person name="Szczepanowski R."/>
            <person name="Vinardell J.M."/>
            <person name="Zehner S."/>
            <person name="Gottfert M."/>
        </authorList>
    </citation>
    <scope>NUCLEOTIDE SEQUENCE [LARGE SCALE GENOMIC DNA]</scope>
    <source>
        <strain evidence="3 4">HH103</strain>
        <plasmid evidence="4">pSfHH103e</plasmid>
    </source>
</reference>
<evidence type="ECO:0000256" key="1">
    <source>
        <dbReference type="SAM" id="SignalP"/>
    </source>
</evidence>
<sequence length="115" mass="12248">MSYCSRPAALLLMSVTTASMSPLDTSWPIARPSADQTAGQCRFGLNSSRALIGWKQTDLAQAAGLSEMSVKNIERGVTDSRMSTMQAIRSALEAAGVIFIDENGEGPGVRLRKKG</sequence>
<dbReference type="GO" id="GO:0003677">
    <property type="term" value="F:DNA binding"/>
    <property type="evidence" value="ECO:0007669"/>
    <property type="project" value="InterPro"/>
</dbReference>
<dbReference type="SUPFAM" id="SSF47413">
    <property type="entry name" value="lambda repressor-like DNA-binding domains"/>
    <property type="match status" value="1"/>
</dbReference>
<dbReference type="PROSITE" id="PS50943">
    <property type="entry name" value="HTH_CROC1"/>
    <property type="match status" value="1"/>
</dbReference>
<evidence type="ECO:0000313" key="3">
    <source>
        <dbReference type="EMBL" id="CCF01164.1"/>
    </source>
</evidence>
<dbReference type="Gene3D" id="1.10.260.40">
    <property type="entry name" value="lambda repressor-like DNA-binding domains"/>
    <property type="match status" value="1"/>
</dbReference>
<protein>
    <recommendedName>
        <fullName evidence="2">HTH cro/C1-type domain-containing protein</fullName>
    </recommendedName>
</protein>
<dbReference type="Proteomes" id="UP000007735">
    <property type="component" value="Plasmid pSfHH103e"/>
</dbReference>
<dbReference type="CDD" id="cd00093">
    <property type="entry name" value="HTH_XRE"/>
    <property type="match status" value="1"/>
</dbReference>
<dbReference type="HOGENOM" id="CLU_2107016_0_0_5"/>
<organism evidence="3 4">
    <name type="scientific">Sinorhizobium fredii (strain HH103)</name>
    <dbReference type="NCBI Taxonomy" id="1117943"/>
    <lineage>
        <taxon>Bacteria</taxon>
        <taxon>Pseudomonadati</taxon>
        <taxon>Pseudomonadota</taxon>
        <taxon>Alphaproteobacteria</taxon>
        <taxon>Hyphomicrobiales</taxon>
        <taxon>Rhizobiaceae</taxon>
        <taxon>Sinorhizobium/Ensifer group</taxon>
        <taxon>Sinorhizobium</taxon>
    </lineage>
</organism>
<evidence type="ECO:0000259" key="2">
    <source>
        <dbReference type="PROSITE" id="PS50943"/>
    </source>
</evidence>